<dbReference type="InterPro" id="IPR036058">
    <property type="entry name" value="Kazal_dom_sf"/>
</dbReference>
<keyword evidence="2" id="KW-0964">Secreted</keyword>
<evidence type="ECO:0000256" key="6">
    <source>
        <dbReference type="SAM" id="SignalP"/>
    </source>
</evidence>
<dbReference type="GO" id="GO:0004867">
    <property type="term" value="F:serine-type endopeptidase inhibitor activity"/>
    <property type="evidence" value="ECO:0007669"/>
    <property type="project" value="UniProtKB-KW"/>
</dbReference>
<keyword evidence="5" id="KW-1015">Disulfide bond</keyword>
<evidence type="ECO:0000256" key="4">
    <source>
        <dbReference type="ARBA" id="ARBA00022900"/>
    </source>
</evidence>
<proteinExistence type="predicted"/>
<keyword evidence="6" id="KW-0732">Signal</keyword>
<evidence type="ECO:0000313" key="9">
    <source>
        <dbReference type="Proteomes" id="UP000527355"/>
    </source>
</evidence>
<dbReference type="SMART" id="SM00280">
    <property type="entry name" value="KAZAL"/>
    <property type="match status" value="1"/>
</dbReference>
<dbReference type="SUPFAM" id="SSF100895">
    <property type="entry name" value="Kazal-type serine protease inhibitors"/>
    <property type="match status" value="1"/>
</dbReference>
<dbReference type="InterPro" id="IPR001239">
    <property type="entry name" value="Prot_inh_Kazal-m"/>
</dbReference>
<dbReference type="AlphaFoldDB" id="A0A7J7XKI0"/>
<comment type="subcellular location">
    <subcellularLocation>
        <location evidence="1">Secreted</location>
    </subcellularLocation>
</comment>
<feature type="domain" description="Kazal-like" evidence="7">
    <location>
        <begin position="22"/>
        <end position="82"/>
    </location>
</feature>
<feature type="chain" id="PRO_5029692856" evidence="6">
    <location>
        <begin position="20"/>
        <end position="82"/>
    </location>
</feature>
<name>A0A7J7XKI0_MYOMY</name>
<evidence type="ECO:0000256" key="5">
    <source>
        <dbReference type="ARBA" id="ARBA00023157"/>
    </source>
</evidence>
<accession>A0A7J7XKI0</accession>
<keyword evidence="9" id="KW-1185">Reference proteome</keyword>
<dbReference type="InterPro" id="IPR002350">
    <property type="entry name" value="Kazal_dom"/>
</dbReference>
<protein>
    <submittedName>
        <fullName evidence="8">Serine peptidase inhibitor Kazal type 9</fullName>
    </submittedName>
</protein>
<gene>
    <name evidence="8" type="ORF">mMyoMyo1_018268</name>
</gene>
<dbReference type="Pfam" id="PF00050">
    <property type="entry name" value="Kazal_1"/>
    <property type="match status" value="1"/>
</dbReference>
<dbReference type="PROSITE" id="PS51465">
    <property type="entry name" value="KAZAL_2"/>
    <property type="match status" value="1"/>
</dbReference>
<sequence>MRVTAFALLVALALIYVECAPPGKQVDCSKFKKLPPGEERQCYTLYSPICGSDGKTYANDCFFCGEVQKTDNKLQFVRYGEC</sequence>
<dbReference type="EMBL" id="JABWUV010000006">
    <property type="protein sequence ID" value="KAF6350241.1"/>
    <property type="molecule type" value="Genomic_DNA"/>
</dbReference>
<feature type="signal peptide" evidence="6">
    <location>
        <begin position="1"/>
        <end position="19"/>
    </location>
</feature>
<evidence type="ECO:0000256" key="2">
    <source>
        <dbReference type="ARBA" id="ARBA00022525"/>
    </source>
</evidence>
<organism evidence="8 9">
    <name type="scientific">Myotis myotis</name>
    <name type="common">Greater mouse-eared bat</name>
    <name type="synonym">Vespertilio myotis</name>
    <dbReference type="NCBI Taxonomy" id="51298"/>
    <lineage>
        <taxon>Eukaryota</taxon>
        <taxon>Metazoa</taxon>
        <taxon>Chordata</taxon>
        <taxon>Craniata</taxon>
        <taxon>Vertebrata</taxon>
        <taxon>Euteleostomi</taxon>
        <taxon>Mammalia</taxon>
        <taxon>Eutheria</taxon>
        <taxon>Laurasiatheria</taxon>
        <taxon>Chiroptera</taxon>
        <taxon>Yangochiroptera</taxon>
        <taxon>Vespertilionidae</taxon>
        <taxon>Myotis</taxon>
    </lineage>
</organism>
<dbReference type="InterPro" id="IPR050159">
    <property type="entry name" value="Kazal-type_SerProtInhib"/>
</dbReference>
<keyword evidence="4" id="KW-0722">Serine protease inhibitor</keyword>
<dbReference type="Proteomes" id="UP000527355">
    <property type="component" value="Unassembled WGS sequence"/>
</dbReference>
<evidence type="ECO:0000313" key="8">
    <source>
        <dbReference type="EMBL" id="KAF6350241.1"/>
    </source>
</evidence>
<dbReference type="GO" id="GO:0005576">
    <property type="term" value="C:extracellular region"/>
    <property type="evidence" value="ECO:0007669"/>
    <property type="project" value="UniProtKB-SubCell"/>
</dbReference>
<dbReference type="Gene3D" id="3.30.60.30">
    <property type="match status" value="1"/>
</dbReference>
<keyword evidence="3" id="KW-0646">Protease inhibitor</keyword>
<evidence type="ECO:0000259" key="7">
    <source>
        <dbReference type="PROSITE" id="PS51465"/>
    </source>
</evidence>
<comment type="caution">
    <text evidence="8">The sequence shown here is derived from an EMBL/GenBank/DDBJ whole genome shotgun (WGS) entry which is preliminary data.</text>
</comment>
<reference evidence="8 9" key="1">
    <citation type="journal article" date="2020" name="Nature">
        <title>Six reference-quality genomes reveal evolution of bat adaptations.</title>
        <authorList>
            <person name="Jebb D."/>
            <person name="Huang Z."/>
            <person name="Pippel M."/>
            <person name="Hughes G.M."/>
            <person name="Lavrichenko K."/>
            <person name="Devanna P."/>
            <person name="Winkler S."/>
            <person name="Jermiin L.S."/>
            <person name="Skirmuntt E.C."/>
            <person name="Katzourakis A."/>
            <person name="Burkitt-Gray L."/>
            <person name="Ray D.A."/>
            <person name="Sullivan K.A.M."/>
            <person name="Roscito J.G."/>
            <person name="Kirilenko B.M."/>
            <person name="Davalos L.M."/>
            <person name="Corthals A.P."/>
            <person name="Power M.L."/>
            <person name="Jones G."/>
            <person name="Ransome R.D."/>
            <person name="Dechmann D.K.N."/>
            <person name="Locatelli A.G."/>
            <person name="Puechmaille S.J."/>
            <person name="Fedrigo O."/>
            <person name="Jarvis E.D."/>
            <person name="Hiller M."/>
            <person name="Vernes S.C."/>
            <person name="Myers E.W."/>
            <person name="Teeling E.C."/>
        </authorList>
    </citation>
    <scope>NUCLEOTIDE SEQUENCE [LARGE SCALE GENOMIC DNA]</scope>
    <source>
        <strain evidence="8">MMyoMyo1</strain>
        <tissue evidence="8">Flight muscle</tissue>
    </source>
</reference>
<dbReference type="PANTHER" id="PTHR47499">
    <property type="entry name" value="SERINE PROTEASE INHIBITOR KAZAL-TYPE 7 SPINK7"/>
    <property type="match status" value="1"/>
</dbReference>
<dbReference type="PRINTS" id="PR00290">
    <property type="entry name" value="KAZALINHBTR"/>
</dbReference>
<evidence type="ECO:0000256" key="3">
    <source>
        <dbReference type="ARBA" id="ARBA00022690"/>
    </source>
</evidence>
<dbReference type="PROSITE" id="PS00282">
    <property type="entry name" value="KAZAL_1"/>
    <property type="match status" value="1"/>
</dbReference>
<dbReference type="VEuPathDB" id="HostDB:GeneID_118658110"/>
<dbReference type="PANTHER" id="PTHR47499:SF2">
    <property type="entry name" value="SERINE PROTEASE INHIBITOR KAZAL-TYPE 9"/>
    <property type="match status" value="1"/>
</dbReference>
<evidence type="ECO:0000256" key="1">
    <source>
        <dbReference type="ARBA" id="ARBA00004613"/>
    </source>
</evidence>
<dbReference type="OrthoDB" id="328123at2759"/>